<protein>
    <submittedName>
        <fullName evidence="2">Positive regulator of sigma(E), RseC/MucC</fullName>
    </submittedName>
</protein>
<keyword evidence="1" id="KW-0472">Membrane</keyword>
<accession>A0A1I0M2G7</accession>
<gene>
    <name evidence="2" type="ORF">SAMN04487850_0252</name>
</gene>
<organism evidence="2 3">
    <name type="scientific">Prevotella aff. ruminicola Tc2-24</name>
    <dbReference type="NCBI Taxonomy" id="81582"/>
    <lineage>
        <taxon>Bacteria</taxon>
        <taxon>Pseudomonadati</taxon>
        <taxon>Bacteroidota</taxon>
        <taxon>Bacteroidia</taxon>
        <taxon>Bacteroidales</taxon>
        <taxon>Prevotellaceae</taxon>
        <taxon>Prevotella</taxon>
    </lineage>
</organism>
<sequence length="182" mass="20201">MWSFFQKKLNSYLDILFFFVSLHLQSRDSKNAFTNCELMSTRVSHSGIVDSISNGCVRVRIQQTSSCAACHVASHCNAAESKEKVVDVYDVSNINSLKPGDIVVVYTSGKMASRALLMGFGIPFLILVSVLTGVLWFTGNEGASAIAALFALGLYYLVLYFCRDCIKQNISFHIDYSNQLKQ</sequence>
<keyword evidence="1" id="KW-0812">Transmembrane</keyword>
<name>A0A1I0M2G7_9BACT</name>
<keyword evidence="3" id="KW-1185">Reference proteome</keyword>
<evidence type="ECO:0000313" key="2">
    <source>
        <dbReference type="EMBL" id="SEV82543.1"/>
    </source>
</evidence>
<dbReference type="EMBL" id="FOIQ01000001">
    <property type="protein sequence ID" value="SEV82543.1"/>
    <property type="molecule type" value="Genomic_DNA"/>
</dbReference>
<dbReference type="Pfam" id="PF04246">
    <property type="entry name" value="RseC_MucC"/>
    <property type="match status" value="1"/>
</dbReference>
<evidence type="ECO:0000256" key="1">
    <source>
        <dbReference type="SAM" id="Phobius"/>
    </source>
</evidence>
<evidence type="ECO:0000313" key="3">
    <source>
        <dbReference type="Proteomes" id="UP000199373"/>
    </source>
</evidence>
<keyword evidence="1" id="KW-1133">Transmembrane helix</keyword>
<dbReference type="Proteomes" id="UP000199373">
    <property type="component" value="Unassembled WGS sequence"/>
</dbReference>
<dbReference type="AlphaFoldDB" id="A0A1I0M2G7"/>
<feature type="transmembrane region" description="Helical" evidence="1">
    <location>
        <begin position="143"/>
        <end position="162"/>
    </location>
</feature>
<feature type="transmembrane region" description="Helical" evidence="1">
    <location>
        <begin position="115"/>
        <end position="137"/>
    </location>
</feature>
<reference evidence="2 3" key="1">
    <citation type="submission" date="2016-10" db="EMBL/GenBank/DDBJ databases">
        <authorList>
            <person name="de Groot N.N."/>
        </authorList>
    </citation>
    <scope>NUCLEOTIDE SEQUENCE [LARGE SCALE GENOMIC DNA]</scope>
    <source>
        <strain evidence="2 3">TC2-24</strain>
    </source>
</reference>
<proteinExistence type="predicted"/>